<evidence type="ECO:0000256" key="5">
    <source>
        <dbReference type="ARBA" id="ARBA00022989"/>
    </source>
</evidence>
<evidence type="ECO:0000256" key="1">
    <source>
        <dbReference type="ARBA" id="ARBA00009063"/>
    </source>
</evidence>
<evidence type="ECO:0000256" key="4">
    <source>
        <dbReference type="ARBA" id="ARBA00022927"/>
    </source>
</evidence>
<dbReference type="PANTHER" id="PTHR34949">
    <property type="entry name" value="OS05G0443700 PROTEIN"/>
    <property type="match status" value="1"/>
</dbReference>
<reference evidence="12 13" key="1">
    <citation type="submission" date="2025-04" db="UniProtKB">
        <authorList>
            <consortium name="RefSeq"/>
        </authorList>
    </citation>
    <scope>IDENTIFICATION</scope>
</reference>
<keyword evidence="2" id="KW-0813">Transport</keyword>
<dbReference type="Pfam" id="PF09177">
    <property type="entry name" value="STX6_10_61_N"/>
    <property type="match status" value="1"/>
</dbReference>
<dbReference type="RefSeq" id="XP_039132577.1">
    <property type="nucleotide sequence ID" value="XM_039276643.1"/>
</dbReference>
<organism evidence="11 15">
    <name type="scientific">Dioscorea cayennensis subsp. rotundata</name>
    <name type="common">White Guinea yam</name>
    <name type="synonym">Dioscorea rotundata</name>
    <dbReference type="NCBI Taxonomy" id="55577"/>
    <lineage>
        <taxon>Eukaryota</taxon>
        <taxon>Viridiplantae</taxon>
        <taxon>Streptophyta</taxon>
        <taxon>Embryophyta</taxon>
        <taxon>Tracheophyta</taxon>
        <taxon>Spermatophyta</taxon>
        <taxon>Magnoliopsida</taxon>
        <taxon>Liliopsida</taxon>
        <taxon>Dioscoreales</taxon>
        <taxon>Dioscoreaceae</taxon>
        <taxon>Dioscorea</taxon>
    </lineage>
</organism>
<dbReference type="RefSeq" id="XP_039132579.1">
    <property type="nucleotide sequence ID" value="XM_039276645.1"/>
</dbReference>
<evidence type="ECO:0000313" key="11">
    <source>
        <dbReference type="Proteomes" id="UP001515500"/>
    </source>
</evidence>
<comment type="similarity">
    <text evidence="1">Belongs to the syntaxin family.</text>
</comment>
<accession>A0AB40BYK0</accession>
<keyword evidence="4" id="KW-0653">Protein transport</keyword>
<dbReference type="GO" id="GO:0005794">
    <property type="term" value="C:Golgi apparatus"/>
    <property type="evidence" value="ECO:0007669"/>
    <property type="project" value="UniProtKB-SubCell"/>
</dbReference>
<dbReference type="GO" id="GO:0015031">
    <property type="term" value="P:protein transport"/>
    <property type="evidence" value="ECO:0007669"/>
    <property type="project" value="UniProtKB-KW"/>
</dbReference>
<dbReference type="RefSeq" id="XP_039132576.1">
    <property type="nucleotide sequence ID" value="XM_039276642.1"/>
</dbReference>
<evidence type="ECO:0000256" key="7">
    <source>
        <dbReference type="ARBA" id="ARBA00023136"/>
    </source>
</evidence>
<feature type="domain" description="Syntaxin 6/10/61 N-terminal" evidence="10">
    <location>
        <begin position="13"/>
        <end position="105"/>
    </location>
</feature>
<evidence type="ECO:0000313" key="15">
    <source>
        <dbReference type="RefSeq" id="XP_039132578.1"/>
    </source>
</evidence>
<keyword evidence="3 9" id="KW-0812">Transmembrane</keyword>
<evidence type="ECO:0000313" key="12">
    <source>
        <dbReference type="RefSeq" id="XP_039132575.1"/>
    </source>
</evidence>
<keyword evidence="6" id="KW-0333">Golgi apparatus</keyword>
<evidence type="ECO:0000313" key="14">
    <source>
        <dbReference type="RefSeq" id="XP_039132577.1"/>
    </source>
</evidence>
<evidence type="ECO:0000313" key="13">
    <source>
        <dbReference type="RefSeq" id="XP_039132576.1"/>
    </source>
</evidence>
<dbReference type="RefSeq" id="XP_039132575.1">
    <property type="nucleotide sequence ID" value="XM_039276641.1"/>
</dbReference>
<dbReference type="InterPro" id="IPR015260">
    <property type="entry name" value="Syntaxin-6/10/61_N"/>
</dbReference>
<dbReference type="CDD" id="cd21442">
    <property type="entry name" value="SNARE_NTD_STX6-like"/>
    <property type="match status" value="1"/>
</dbReference>
<dbReference type="Proteomes" id="UP001515500">
    <property type="component" value="Chromosome 9"/>
</dbReference>
<dbReference type="SUPFAM" id="SSF47661">
    <property type="entry name" value="t-snare proteins"/>
    <property type="match status" value="1"/>
</dbReference>
<evidence type="ECO:0000256" key="9">
    <source>
        <dbReference type="SAM" id="Phobius"/>
    </source>
</evidence>
<evidence type="ECO:0000313" key="16">
    <source>
        <dbReference type="RefSeq" id="XP_039132579.1"/>
    </source>
</evidence>
<dbReference type="Gene3D" id="1.20.58.90">
    <property type="match status" value="1"/>
</dbReference>
<keyword evidence="5 9" id="KW-1133">Transmembrane helix</keyword>
<keyword evidence="7 9" id="KW-0472">Membrane</keyword>
<dbReference type="AlphaFoldDB" id="A0AB40BYK0"/>
<feature type="transmembrane region" description="Helical" evidence="9">
    <location>
        <begin position="297"/>
        <end position="316"/>
    </location>
</feature>
<dbReference type="FunFam" id="1.20.58.90:FF:000004">
    <property type="entry name" value="Syntaxin 10"/>
    <property type="match status" value="1"/>
</dbReference>
<evidence type="ECO:0000259" key="10">
    <source>
        <dbReference type="Pfam" id="PF09177"/>
    </source>
</evidence>
<evidence type="ECO:0000256" key="2">
    <source>
        <dbReference type="ARBA" id="ARBA00022448"/>
    </source>
</evidence>
<proteinExistence type="inferred from homology"/>
<sequence>MAAGHSFDLWQKDVFFSAAEEVQESADTMESMYRMWLRSHSDGFSFDDFNDLRRDLHAALGTAKWQLEAFERAVSLSHQSLSSEDAAISRRQQFINTIKNQISCVEKALSDSHIEGEKHPFWLVQLDEGERDDLAAFLSADTRTLHESKVGKHVKYAEEVLPARVEMPNGQKTTSCSPDGDSWKILIADDEDAKPMPCSRPSSLRGFIRNVGSATRSNWLRNSFPKVKSEQDHQSKPGAIDLRGISRFAQHGMNSLTDRGRSCLSNCRTDSKASDAEQFVGKFSGLRRHIEGSYGRSFQIFLLLLLSIFLIVPIVFY</sequence>
<name>A0AB40BYK0_DIOCR</name>
<dbReference type="GeneID" id="120269309"/>
<dbReference type="GO" id="GO:0016020">
    <property type="term" value="C:membrane"/>
    <property type="evidence" value="ECO:0007669"/>
    <property type="project" value="InterPro"/>
</dbReference>
<dbReference type="GO" id="GO:0048193">
    <property type="term" value="P:Golgi vesicle transport"/>
    <property type="evidence" value="ECO:0007669"/>
    <property type="project" value="InterPro"/>
</dbReference>
<evidence type="ECO:0000256" key="8">
    <source>
        <dbReference type="ARBA" id="ARBA00037801"/>
    </source>
</evidence>
<evidence type="ECO:0000256" key="3">
    <source>
        <dbReference type="ARBA" id="ARBA00022692"/>
    </source>
</evidence>
<evidence type="ECO:0000256" key="6">
    <source>
        <dbReference type="ARBA" id="ARBA00023034"/>
    </source>
</evidence>
<dbReference type="PANTHER" id="PTHR34949:SF3">
    <property type="entry name" value="OS08G0244100 PROTEIN"/>
    <property type="match status" value="1"/>
</dbReference>
<gene>
    <name evidence="12 13 14 15 16" type="primary">LOC120269309</name>
</gene>
<protein>
    <submittedName>
        <fullName evidence="12 13">Uncharacterized protein LOC120269309</fullName>
    </submittedName>
</protein>
<keyword evidence="11" id="KW-1185">Reference proteome</keyword>
<dbReference type="RefSeq" id="XP_039132578.1">
    <property type="nucleotide sequence ID" value="XM_039276644.1"/>
</dbReference>
<comment type="subcellular location">
    <subcellularLocation>
        <location evidence="8">Golgi apparatus</location>
        <location evidence="8">trans-Golgi network membrane</location>
        <topology evidence="8">Single-pass type IV membrane protein</topology>
    </subcellularLocation>
</comment>
<dbReference type="InterPro" id="IPR010989">
    <property type="entry name" value="SNARE"/>
</dbReference>